<feature type="transmembrane region" description="Helical" evidence="1">
    <location>
        <begin position="141"/>
        <end position="160"/>
    </location>
</feature>
<dbReference type="KEGG" id="bvo:Pan97_10050"/>
<dbReference type="EMBL" id="CP036289">
    <property type="protein sequence ID" value="QDU74005.1"/>
    <property type="molecule type" value="Genomic_DNA"/>
</dbReference>
<dbReference type="RefSeq" id="WP_144971012.1">
    <property type="nucleotide sequence ID" value="NZ_CP036289.1"/>
</dbReference>
<keyword evidence="1" id="KW-0812">Transmembrane</keyword>
<feature type="transmembrane region" description="Helical" evidence="1">
    <location>
        <begin position="116"/>
        <end position="134"/>
    </location>
</feature>
<accession>A0A518C455</accession>
<proteinExistence type="predicted"/>
<reference evidence="3" key="1">
    <citation type="submission" date="2019-02" db="EMBL/GenBank/DDBJ databases">
        <title>Deep-cultivation of Planctomycetes and their phenomic and genomic characterization uncovers novel biology.</title>
        <authorList>
            <person name="Wiegand S."/>
            <person name="Jogler M."/>
            <person name="Boedeker C."/>
            <person name="Pinto D."/>
            <person name="Vollmers J."/>
            <person name="Rivas-Marin E."/>
            <person name="Kohn T."/>
            <person name="Peeters S.H."/>
            <person name="Heuer A."/>
            <person name="Rast P."/>
            <person name="Oberbeckmann S."/>
            <person name="Bunk B."/>
            <person name="Jeske O."/>
            <person name="Meyerdierks A."/>
            <person name="Storesund J.E."/>
            <person name="Kallscheuer N."/>
            <person name="Luecker S."/>
            <person name="Lage O.M."/>
            <person name="Pohl T."/>
            <person name="Merkel B.J."/>
            <person name="Hornburger P."/>
            <person name="Mueller R.-W."/>
            <person name="Bruemmer F."/>
            <person name="Labrenz M."/>
            <person name="Spormann A.M."/>
            <person name="Op den Camp H."/>
            <person name="Overmann J."/>
            <person name="Amann R."/>
            <person name="Jetten M.S.M."/>
            <person name="Mascher T."/>
            <person name="Medema M.H."/>
            <person name="Devos D.P."/>
            <person name="Kaster A.-K."/>
            <person name="Ovreas L."/>
            <person name="Rohde M."/>
            <person name="Galperin M.Y."/>
            <person name="Jogler C."/>
        </authorList>
    </citation>
    <scope>NUCLEOTIDE SEQUENCE [LARGE SCALE GENOMIC DNA]</scope>
    <source>
        <strain evidence="3">Pan97</strain>
    </source>
</reference>
<evidence type="ECO:0000313" key="3">
    <source>
        <dbReference type="Proteomes" id="UP000318626"/>
    </source>
</evidence>
<dbReference type="Proteomes" id="UP000318626">
    <property type="component" value="Chromosome"/>
</dbReference>
<feature type="transmembrane region" description="Helical" evidence="1">
    <location>
        <begin position="13"/>
        <end position="32"/>
    </location>
</feature>
<sequence>MNTNEPNPSPAPLSWKTSALLGLGIALVALVLRLPSIDESLWVDELHTAWVVSDGVQDVPWRAAMGNQASLYFLIVWGWTQLTGLHEWSLRLPSLVGGMLSVGLITMIAHRWTRDVWVAIACGMIAAVDIDWIFFATEARVYGFVQVVAVLQVLLAWQILQYDRRSDWIWLVVLTIGSFYLHYSTLLFSVCLAGLMLALADSELKRQHLLKAAGCVAIGVLIAMPHLAGIFQRRENWAQFITATSRNEWTRWGTALAALVPVIITATMFARGWSAEAKRAVLTGGIVFLPIAIAWLTTATGLAALFFGRYLISSETIIPLLLASLASLVPAAAWRIGGVVVSVVIALGLRTPQSLGPMRGEDWRTVTQAVSQQLESNLEPTDVLIASGLIETDILGRPNKRLPPFMQRWEAYAQLPIESIYSLPEHEGEHFGLTYTRAGEATPRYRYHSESDRPIVLIVRGTKETADQVVQNFLASLPDRTYEVTMPETQTARVQWRVLLPQDRVADEEN</sequence>
<feature type="transmembrane region" description="Helical" evidence="1">
    <location>
        <begin position="212"/>
        <end position="232"/>
    </location>
</feature>
<keyword evidence="1" id="KW-0472">Membrane</keyword>
<protein>
    <submittedName>
        <fullName evidence="2">Uncharacterized protein</fullName>
    </submittedName>
</protein>
<keyword evidence="1" id="KW-1133">Transmembrane helix</keyword>
<name>A0A518C455_9BACT</name>
<dbReference type="OrthoDB" id="241905at2"/>
<evidence type="ECO:0000256" key="1">
    <source>
        <dbReference type="SAM" id="Phobius"/>
    </source>
</evidence>
<evidence type="ECO:0000313" key="2">
    <source>
        <dbReference type="EMBL" id="QDU74005.1"/>
    </source>
</evidence>
<feature type="transmembrane region" description="Helical" evidence="1">
    <location>
        <begin position="286"/>
        <end position="312"/>
    </location>
</feature>
<feature type="transmembrane region" description="Helical" evidence="1">
    <location>
        <begin position="332"/>
        <end position="349"/>
    </location>
</feature>
<keyword evidence="3" id="KW-1185">Reference proteome</keyword>
<feature type="transmembrane region" description="Helical" evidence="1">
    <location>
        <begin position="252"/>
        <end position="274"/>
    </location>
</feature>
<feature type="transmembrane region" description="Helical" evidence="1">
    <location>
        <begin position="180"/>
        <end position="200"/>
    </location>
</feature>
<dbReference type="AlphaFoldDB" id="A0A518C455"/>
<organism evidence="2 3">
    <name type="scientific">Bremerella volcania</name>
    <dbReference type="NCBI Taxonomy" id="2527984"/>
    <lineage>
        <taxon>Bacteria</taxon>
        <taxon>Pseudomonadati</taxon>
        <taxon>Planctomycetota</taxon>
        <taxon>Planctomycetia</taxon>
        <taxon>Pirellulales</taxon>
        <taxon>Pirellulaceae</taxon>
        <taxon>Bremerella</taxon>
    </lineage>
</organism>
<gene>
    <name evidence="2" type="ORF">Pan97_10050</name>
</gene>